<comment type="cofactor">
    <cofactor evidence="1">
        <name>Mg(2+)</name>
        <dbReference type="ChEBI" id="CHEBI:18420"/>
    </cofactor>
</comment>
<dbReference type="RefSeq" id="WP_184077422.1">
    <property type="nucleotide sequence ID" value="NZ_JACHDS010000001.1"/>
</dbReference>
<gene>
    <name evidence="4" type="ORF">HNR23_003863</name>
</gene>
<dbReference type="PRINTS" id="PR00502">
    <property type="entry name" value="NUDIXFAMILY"/>
</dbReference>
<dbReference type="AlphaFoldDB" id="A0A7W9YKF2"/>
<dbReference type="InterPro" id="IPR000086">
    <property type="entry name" value="NUDIX_hydrolase_dom"/>
</dbReference>
<keyword evidence="5" id="KW-1185">Reference proteome</keyword>
<dbReference type="Gene3D" id="3.90.79.10">
    <property type="entry name" value="Nucleoside Triphosphate Pyrophosphohydrolase"/>
    <property type="match status" value="1"/>
</dbReference>
<accession>A0A7W9YKF2</accession>
<dbReference type="GO" id="GO:0016787">
    <property type="term" value="F:hydrolase activity"/>
    <property type="evidence" value="ECO:0007669"/>
    <property type="project" value="UniProtKB-KW"/>
</dbReference>
<sequence length="142" mass="15251">MGTPVPSASPAPVIDAIAWVHVRDGRLLCARTHGRELFYLPGGKPEPGESPEAAVTREVEEEVSVALRPGTIRPFTVVDELADGYPEGTRVRLSCYVAEHDGDPVPTNEIAELAWLDSAGRSRCAPAVRRVIDELADRGLVG</sequence>
<evidence type="ECO:0000259" key="3">
    <source>
        <dbReference type="PROSITE" id="PS51462"/>
    </source>
</evidence>
<dbReference type="PANTHER" id="PTHR43046:SF14">
    <property type="entry name" value="MUTT_NUDIX FAMILY PROTEIN"/>
    <property type="match status" value="1"/>
</dbReference>
<dbReference type="EMBL" id="JACHDS010000001">
    <property type="protein sequence ID" value="MBB6173803.1"/>
    <property type="molecule type" value="Genomic_DNA"/>
</dbReference>
<name>A0A7W9YKF2_9ACTN</name>
<dbReference type="Proteomes" id="UP000546642">
    <property type="component" value="Unassembled WGS sequence"/>
</dbReference>
<evidence type="ECO:0000256" key="2">
    <source>
        <dbReference type="ARBA" id="ARBA00022801"/>
    </source>
</evidence>
<dbReference type="PANTHER" id="PTHR43046">
    <property type="entry name" value="GDP-MANNOSE MANNOSYL HYDROLASE"/>
    <property type="match status" value="1"/>
</dbReference>
<organism evidence="4 5">
    <name type="scientific">Nocardiopsis mwathae</name>
    <dbReference type="NCBI Taxonomy" id="1472723"/>
    <lineage>
        <taxon>Bacteria</taxon>
        <taxon>Bacillati</taxon>
        <taxon>Actinomycetota</taxon>
        <taxon>Actinomycetes</taxon>
        <taxon>Streptosporangiales</taxon>
        <taxon>Nocardiopsidaceae</taxon>
        <taxon>Nocardiopsis</taxon>
    </lineage>
</organism>
<keyword evidence="2" id="KW-0378">Hydrolase</keyword>
<evidence type="ECO:0000313" key="5">
    <source>
        <dbReference type="Proteomes" id="UP000546642"/>
    </source>
</evidence>
<dbReference type="SUPFAM" id="SSF55811">
    <property type="entry name" value="Nudix"/>
    <property type="match status" value="1"/>
</dbReference>
<evidence type="ECO:0000313" key="4">
    <source>
        <dbReference type="EMBL" id="MBB6173803.1"/>
    </source>
</evidence>
<dbReference type="Pfam" id="PF00293">
    <property type="entry name" value="NUDIX"/>
    <property type="match status" value="1"/>
</dbReference>
<feature type="domain" description="Nudix hydrolase" evidence="3">
    <location>
        <begin position="4"/>
        <end position="137"/>
    </location>
</feature>
<dbReference type="PROSITE" id="PS51462">
    <property type="entry name" value="NUDIX"/>
    <property type="match status" value="1"/>
</dbReference>
<protein>
    <submittedName>
        <fullName evidence="4">8-oxo-dGTP pyrophosphatase MutT (NUDIX family)</fullName>
    </submittedName>
</protein>
<reference evidence="4 5" key="1">
    <citation type="submission" date="2020-08" db="EMBL/GenBank/DDBJ databases">
        <title>Sequencing the genomes of 1000 actinobacteria strains.</title>
        <authorList>
            <person name="Klenk H.-P."/>
        </authorList>
    </citation>
    <scope>NUCLEOTIDE SEQUENCE [LARGE SCALE GENOMIC DNA]</scope>
    <source>
        <strain evidence="4 5">DSM 46659</strain>
    </source>
</reference>
<dbReference type="InterPro" id="IPR015797">
    <property type="entry name" value="NUDIX_hydrolase-like_dom_sf"/>
</dbReference>
<dbReference type="CDD" id="cd04690">
    <property type="entry name" value="NUDIX_Hydrolase"/>
    <property type="match status" value="1"/>
</dbReference>
<evidence type="ECO:0000256" key="1">
    <source>
        <dbReference type="ARBA" id="ARBA00001946"/>
    </source>
</evidence>
<comment type="caution">
    <text evidence="4">The sequence shown here is derived from an EMBL/GenBank/DDBJ whole genome shotgun (WGS) entry which is preliminary data.</text>
</comment>
<proteinExistence type="predicted"/>
<dbReference type="InterPro" id="IPR020476">
    <property type="entry name" value="Nudix_hydrolase"/>
</dbReference>